<reference evidence="1" key="1">
    <citation type="submission" date="2016-07" db="EMBL/GenBank/DDBJ databases">
        <authorList>
            <person name="Bretaudeau A."/>
        </authorList>
    </citation>
    <scope>NUCLEOTIDE SEQUENCE</scope>
    <source>
        <strain evidence="1">Rice</strain>
        <tissue evidence="1">Whole body</tissue>
    </source>
</reference>
<dbReference type="AlphaFoldDB" id="A0A2H1WVP7"/>
<gene>
    <name evidence="1" type="ORF">SFRICE_011471</name>
</gene>
<dbReference type="EMBL" id="ODYU01011363">
    <property type="protein sequence ID" value="SOQ57062.1"/>
    <property type="molecule type" value="Genomic_DNA"/>
</dbReference>
<sequence>MNIKGVMRVFVIVKAGKRADGSPDGKQSPPLVDTRNTRGVTSFWGRLGTQRKREEFGLIQESDLTDCTVGAVAGQLAAVQRVAGSIRARSNSLCDPQIFVSGLDVLKGPSKYRCERVPAVHSYFMSKMLQITSSPLNSTIRPSYKNMSQPYARYKLAINMPLTCKPFRSESGNTALFLEAQLSPFPIFSIPDSQTTLNVLVTSLVLGCPWAAPITYHQDTYPEHTGLKEPSEIKGPSWAGARYGAAEDRVAVASARKARIGTGHRSNGINAYLLQGCDDDPGSPAGYGPLCRREPTLRPANCL</sequence>
<proteinExistence type="predicted"/>
<organism evidence="1">
    <name type="scientific">Spodoptera frugiperda</name>
    <name type="common">Fall armyworm</name>
    <dbReference type="NCBI Taxonomy" id="7108"/>
    <lineage>
        <taxon>Eukaryota</taxon>
        <taxon>Metazoa</taxon>
        <taxon>Ecdysozoa</taxon>
        <taxon>Arthropoda</taxon>
        <taxon>Hexapoda</taxon>
        <taxon>Insecta</taxon>
        <taxon>Pterygota</taxon>
        <taxon>Neoptera</taxon>
        <taxon>Endopterygota</taxon>
        <taxon>Lepidoptera</taxon>
        <taxon>Glossata</taxon>
        <taxon>Ditrysia</taxon>
        <taxon>Noctuoidea</taxon>
        <taxon>Noctuidae</taxon>
        <taxon>Amphipyrinae</taxon>
        <taxon>Spodoptera</taxon>
    </lineage>
</organism>
<evidence type="ECO:0000313" key="1">
    <source>
        <dbReference type="EMBL" id="SOQ57062.1"/>
    </source>
</evidence>
<protein>
    <submittedName>
        <fullName evidence="1">SFRICE_011471</fullName>
    </submittedName>
</protein>
<accession>A0A2H1WVP7</accession>
<name>A0A2H1WVP7_SPOFR</name>